<dbReference type="InterPro" id="IPR036249">
    <property type="entry name" value="Thioredoxin-like_sf"/>
</dbReference>
<dbReference type="SUPFAM" id="SSF47616">
    <property type="entry name" value="GST C-terminal domain-like"/>
    <property type="match status" value="1"/>
</dbReference>
<accession>A0A0F9WXD0</accession>
<dbReference type="Pfam" id="PF13409">
    <property type="entry name" value="GST_N_2"/>
    <property type="match status" value="1"/>
</dbReference>
<dbReference type="SUPFAM" id="SSF52833">
    <property type="entry name" value="Thioredoxin-like"/>
    <property type="match status" value="1"/>
</dbReference>
<feature type="domain" description="GST C-terminal" evidence="3">
    <location>
        <begin position="88"/>
        <end position="222"/>
    </location>
</feature>
<dbReference type="InterPro" id="IPR004046">
    <property type="entry name" value="GST_C"/>
</dbReference>
<proteinExistence type="predicted"/>
<evidence type="ECO:0000259" key="3">
    <source>
        <dbReference type="PROSITE" id="PS50405"/>
    </source>
</evidence>
<reference evidence="4" key="1">
    <citation type="journal article" date="2015" name="Nature">
        <title>Complex archaea that bridge the gap between prokaryotes and eukaryotes.</title>
        <authorList>
            <person name="Spang A."/>
            <person name="Saw J.H."/>
            <person name="Jorgensen S.L."/>
            <person name="Zaremba-Niedzwiedzka K."/>
            <person name="Martijn J."/>
            <person name="Lind A.E."/>
            <person name="van Eijk R."/>
            <person name="Schleper C."/>
            <person name="Guy L."/>
            <person name="Ettema T.J."/>
        </authorList>
    </citation>
    <scope>NUCLEOTIDE SEQUENCE</scope>
</reference>
<name>A0A0F9WXD0_9ZZZZ</name>
<dbReference type="InterPro" id="IPR040079">
    <property type="entry name" value="Glutathione_S-Trfase"/>
</dbReference>
<dbReference type="InterPro" id="IPR036282">
    <property type="entry name" value="Glutathione-S-Trfase_C_sf"/>
</dbReference>
<organism evidence="4">
    <name type="scientific">marine sediment metagenome</name>
    <dbReference type="NCBI Taxonomy" id="412755"/>
    <lineage>
        <taxon>unclassified sequences</taxon>
        <taxon>metagenomes</taxon>
        <taxon>ecological metagenomes</taxon>
    </lineage>
</organism>
<dbReference type="PROSITE" id="PS50405">
    <property type="entry name" value="GST_CTER"/>
    <property type="match status" value="1"/>
</dbReference>
<feature type="domain" description="GST N-terminal" evidence="2">
    <location>
        <begin position="1"/>
        <end position="79"/>
    </location>
</feature>
<dbReference type="PANTHER" id="PTHR43969:SF9">
    <property type="entry name" value="GLUTATHIONE S TRANSFERASE D10, ISOFORM A-RELATED"/>
    <property type="match status" value="1"/>
</dbReference>
<dbReference type="Pfam" id="PF00043">
    <property type="entry name" value="GST_C"/>
    <property type="match status" value="1"/>
</dbReference>
<dbReference type="Gene3D" id="1.20.1050.10">
    <property type="match status" value="1"/>
</dbReference>
<comment type="caution">
    <text evidence="4">The sequence shown here is derived from an EMBL/GenBank/DDBJ whole genome shotgun (WGS) entry which is preliminary data.</text>
</comment>
<dbReference type="GO" id="GO:0004364">
    <property type="term" value="F:glutathione transferase activity"/>
    <property type="evidence" value="ECO:0007669"/>
    <property type="project" value="TreeGrafter"/>
</dbReference>
<dbReference type="SFLD" id="SFLDS00019">
    <property type="entry name" value="Glutathione_Transferase_(cytos"/>
    <property type="match status" value="1"/>
</dbReference>
<comment type="subunit">
    <text evidence="1">Homodimer.</text>
</comment>
<dbReference type="PANTHER" id="PTHR43969">
    <property type="entry name" value="GLUTATHIONE S TRANSFERASE D10, ISOFORM A-RELATED"/>
    <property type="match status" value="1"/>
</dbReference>
<evidence type="ECO:0008006" key="5">
    <source>
        <dbReference type="Google" id="ProtNLM"/>
    </source>
</evidence>
<sequence>MLKLHHHPMSAASRFVRLVLGEYGERAELLPERTWEKRPEFLALNPAATLPVMIEDNGPPIVGATVVGEYLDETRGVFQRDRRLLPEKPIERAEARRLTEWFLSKLDGEVTRYLVRERVLKLEMTPQEGGGAPDAAAIRAARANLKHHLRYLGWLAESRDWLAGPKLSYADLAAAAALSILDYLGEVPWDQEPAAKDWYMRVKSRPSFRPLLSERVRGLPPVHHYGELDF</sequence>
<evidence type="ECO:0000259" key="2">
    <source>
        <dbReference type="PROSITE" id="PS50404"/>
    </source>
</evidence>
<protein>
    <recommendedName>
        <fullName evidence="5">GST N-terminal domain-containing protein</fullName>
    </recommendedName>
</protein>
<gene>
    <name evidence="4" type="ORF">LCGC14_0297350</name>
</gene>
<dbReference type="PROSITE" id="PS50404">
    <property type="entry name" value="GST_NTER"/>
    <property type="match status" value="1"/>
</dbReference>
<dbReference type="InterPro" id="IPR004045">
    <property type="entry name" value="Glutathione_S-Trfase_N"/>
</dbReference>
<dbReference type="GO" id="GO:0006749">
    <property type="term" value="P:glutathione metabolic process"/>
    <property type="evidence" value="ECO:0007669"/>
    <property type="project" value="TreeGrafter"/>
</dbReference>
<evidence type="ECO:0000256" key="1">
    <source>
        <dbReference type="ARBA" id="ARBA00011738"/>
    </source>
</evidence>
<dbReference type="Gene3D" id="3.40.30.10">
    <property type="entry name" value="Glutaredoxin"/>
    <property type="match status" value="1"/>
</dbReference>
<dbReference type="InterPro" id="IPR010987">
    <property type="entry name" value="Glutathione-S-Trfase_C-like"/>
</dbReference>
<evidence type="ECO:0000313" key="4">
    <source>
        <dbReference type="EMBL" id="KKN83673.1"/>
    </source>
</evidence>
<dbReference type="EMBL" id="LAZR01000182">
    <property type="protein sequence ID" value="KKN83673.1"/>
    <property type="molecule type" value="Genomic_DNA"/>
</dbReference>
<dbReference type="SFLD" id="SFLDG00358">
    <property type="entry name" value="Main_(cytGST)"/>
    <property type="match status" value="1"/>
</dbReference>
<dbReference type="AlphaFoldDB" id="A0A0F9WXD0"/>